<accession>A0A261TVN9</accession>
<keyword evidence="3" id="KW-0732">Signal</keyword>
<evidence type="ECO:0000256" key="3">
    <source>
        <dbReference type="SAM" id="SignalP"/>
    </source>
</evidence>
<feature type="signal peptide" evidence="3">
    <location>
        <begin position="1"/>
        <end position="24"/>
    </location>
</feature>
<keyword evidence="2" id="KW-0472">Membrane</keyword>
<proteinExistence type="predicted"/>
<comment type="caution">
    <text evidence="4">The sequence shown here is derived from an EMBL/GenBank/DDBJ whole genome shotgun (WGS) entry which is preliminary data.</text>
</comment>
<evidence type="ECO:0008006" key="6">
    <source>
        <dbReference type="Google" id="ProtNLM"/>
    </source>
</evidence>
<feature type="transmembrane region" description="Helical" evidence="2">
    <location>
        <begin position="58"/>
        <end position="76"/>
    </location>
</feature>
<reference evidence="4 5" key="1">
    <citation type="submission" date="2017-05" db="EMBL/GenBank/DDBJ databases">
        <title>Complete and WGS of Bordetella genogroups.</title>
        <authorList>
            <person name="Spilker T."/>
            <person name="LiPuma J."/>
        </authorList>
    </citation>
    <scope>NUCLEOTIDE SEQUENCE [LARGE SCALE GENOMIC DNA]</scope>
    <source>
        <strain evidence="4 5">AU10456</strain>
    </source>
</reference>
<evidence type="ECO:0000256" key="2">
    <source>
        <dbReference type="SAM" id="Phobius"/>
    </source>
</evidence>
<feature type="chain" id="PRO_5013012013" description="Glycine zipper family protein" evidence="3">
    <location>
        <begin position="25"/>
        <end position="233"/>
    </location>
</feature>
<organism evidence="4 5">
    <name type="scientific">Bordetella genomosp. 5</name>
    <dbReference type="NCBI Taxonomy" id="1395608"/>
    <lineage>
        <taxon>Bacteria</taxon>
        <taxon>Pseudomonadati</taxon>
        <taxon>Pseudomonadota</taxon>
        <taxon>Betaproteobacteria</taxon>
        <taxon>Burkholderiales</taxon>
        <taxon>Alcaligenaceae</taxon>
        <taxon>Bordetella</taxon>
    </lineage>
</organism>
<dbReference type="Proteomes" id="UP000216913">
    <property type="component" value="Unassembled WGS sequence"/>
</dbReference>
<feature type="compositionally biased region" description="Low complexity" evidence="1">
    <location>
        <begin position="162"/>
        <end position="175"/>
    </location>
</feature>
<dbReference type="AlphaFoldDB" id="A0A261TVN9"/>
<gene>
    <name evidence="4" type="ORF">CAL25_07125</name>
</gene>
<protein>
    <recommendedName>
        <fullName evidence="6">Glycine zipper family protein</fullName>
    </recommendedName>
</protein>
<name>A0A261TVN9_9BORD</name>
<keyword evidence="2" id="KW-1133">Transmembrane helix</keyword>
<evidence type="ECO:0000256" key="1">
    <source>
        <dbReference type="SAM" id="MobiDB-lite"/>
    </source>
</evidence>
<feature type="region of interest" description="Disordered" evidence="1">
    <location>
        <begin position="154"/>
        <end position="175"/>
    </location>
</feature>
<dbReference type="OrthoDB" id="196716at2"/>
<keyword evidence="2" id="KW-0812">Transmembrane</keyword>
<keyword evidence="5" id="KW-1185">Reference proteome</keyword>
<dbReference type="RefSeq" id="WP_094799236.1">
    <property type="nucleotide sequence ID" value="NZ_NEVP01000004.1"/>
</dbReference>
<evidence type="ECO:0000313" key="4">
    <source>
        <dbReference type="EMBL" id="OZI53729.1"/>
    </source>
</evidence>
<dbReference type="EMBL" id="NEVP01000004">
    <property type="protein sequence ID" value="OZI53729.1"/>
    <property type="molecule type" value="Genomic_DNA"/>
</dbReference>
<sequence>MKSHFLRRAGAAVLLAAITAPAFAGPGWGSHGYYGHGRHGYYGSGYNHHRGGGSSSDGWWIGGAIALAAVGALLVANANDQAYASSGAQIGGGGVTYTTPGGVYDPGYGDAGYGGTYVAPYESAPVYGNPPVYSGNNLTAAPTYETPQGYPMPQYGQGSPGAGLPAAGSPAAGSPAAIPVPEAPPVQSTARADCQRYAVNQSGYDPSIRSAWTTQVMVDTYQRYLQSCQRGPG</sequence>
<evidence type="ECO:0000313" key="5">
    <source>
        <dbReference type="Proteomes" id="UP000216913"/>
    </source>
</evidence>